<dbReference type="AlphaFoldDB" id="A0A016WF46"/>
<proteinExistence type="predicted"/>
<dbReference type="EMBL" id="JARK01000331">
    <property type="protein sequence ID" value="EYC38231.1"/>
    <property type="molecule type" value="Genomic_DNA"/>
</dbReference>
<name>A0A016WF46_9BILA</name>
<dbReference type="Proteomes" id="UP000024635">
    <property type="component" value="Unassembled WGS sequence"/>
</dbReference>
<comment type="caution">
    <text evidence="1">The sequence shown here is derived from an EMBL/GenBank/DDBJ whole genome shotgun (WGS) entry which is preliminary data.</text>
</comment>
<evidence type="ECO:0000313" key="2">
    <source>
        <dbReference type="Proteomes" id="UP000024635"/>
    </source>
</evidence>
<accession>A0A016WF46</accession>
<organism evidence="1 2">
    <name type="scientific">Ancylostoma ceylanicum</name>
    <dbReference type="NCBI Taxonomy" id="53326"/>
    <lineage>
        <taxon>Eukaryota</taxon>
        <taxon>Metazoa</taxon>
        <taxon>Ecdysozoa</taxon>
        <taxon>Nematoda</taxon>
        <taxon>Chromadorea</taxon>
        <taxon>Rhabditida</taxon>
        <taxon>Rhabditina</taxon>
        <taxon>Rhabditomorpha</taxon>
        <taxon>Strongyloidea</taxon>
        <taxon>Ancylostomatidae</taxon>
        <taxon>Ancylostomatinae</taxon>
        <taxon>Ancylostoma</taxon>
    </lineage>
</organism>
<protein>
    <submittedName>
        <fullName evidence="1">Uncharacterized protein</fullName>
    </submittedName>
</protein>
<sequence>MPVATTFRHFVLDACVSRACVYMMKDRASHIASSDARVSASWRSHTFFSMRISCRVDRSSWKTLRKWLRASRSRTSV</sequence>
<gene>
    <name evidence="1" type="primary">Acey_s0731.g1898</name>
    <name evidence="1" type="ORF">Y032_0731g1898</name>
</gene>
<evidence type="ECO:0000313" key="1">
    <source>
        <dbReference type="EMBL" id="EYC38231.1"/>
    </source>
</evidence>
<reference evidence="2" key="1">
    <citation type="journal article" date="2015" name="Nat. Genet.">
        <title>The genome and transcriptome of the zoonotic hookworm Ancylostoma ceylanicum identify infection-specific gene families.</title>
        <authorList>
            <person name="Schwarz E.M."/>
            <person name="Hu Y."/>
            <person name="Antoshechkin I."/>
            <person name="Miller M.M."/>
            <person name="Sternberg P.W."/>
            <person name="Aroian R.V."/>
        </authorList>
    </citation>
    <scope>NUCLEOTIDE SEQUENCE</scope>
    <source>
        <strain evidence="2">HY135</strain>
    </source>
</reference>
<keyword evidence="2" id="KW-1185">Reference proteome</keyword>